<reference evidence="1" key="2">
    <citation type="submission" date="2020-09" db="EMBL/GenBank/DDBJ databases">
        <authorList>
            <person name="Sun Q."/>
            <person name="Zhou Y."/>
        </authorList>
    </citation>
    <scope>NUCLEOTIDE SEQUENCE</scope>
    <source>
        <strain evidence="1">CGMCC 1.15958</strain>
    </source>
</reference>
<accession>A0A916YHI3</accession>
<reference evidence="1" key="1">
    <citation type="journal article" date="2014" name="Int. J. Syst. Evol. Microbiol.">
        <title>Complete genome sequence of Corynebacterium casei LMG S-19264T (=DSM 44701T), isolated from a smear-ripened cheese.</title>
        <authorList>
            <consortium name="US DOE Joint Genome Institute (JGI-PGF)"/>
            <person name="Walter F."/>
            <person name="Albersmeier A."/>
            <person name="Kalinowski J."/>
            <person name="Ruckert C."/>
        </authorList>
    </citation>
    <scope>NUCLEOTIDE SEQUENCE</scope>
    <source>
        <strain evidence="1">CGMCC 1.15958</strain>
    </source>
</reference>
<evidence type="ECO:0000313" key="1">
    <source>
        <dbReference type="EMBL" id="GGD44875.1"/>
    </source>
</evidence>
<proteinExistence type="predicted"/>
<organism evidence="1 2">
    <name type="scientific">Emticicia aquatilis</name>
    <dbReference type="NCBI Taxonomy" id="1537369"/>
    <lineage>
        <taxon>Bacteria</taxon>
        <taxon>Pseudomonadati</taxon>
        <taxon>Bacteroidota</taxon>
        <taxon>Cytophagia</taxon>
        <taxon>Cytophagales</taxon>
        <taxon>Leadbetterellaceae</taxon>
        <taxon>Emticicia</taxon>
    </lineage>
</organism>
<dbReference type="AlphaFoldDB" id="A0A916YHI3"/>
<name>A0A916YHI3_9BACT</name>
<dbReference type="Proteomes" id="UP000609064">
    <property type="component" value="Unassembled WGS sequence"/>
</dbReference>
<sequence>MIPGMSITQEGSKKILTVCVPENEKHGRIDLKFEFRPKEDDRLQAIQECLFENFIGFDEQTQTK</sequence>
<evidence type="ECO:0000313" key="2">
    <source>
        <dbReference type="Proteomes" id="UP000609064"/>
    </source>
</evidence>
<gene>
    <name evidence="1" type="ORF">GCM10011514_06100</name>
</gene>
<dbReference type="RefSeq" id="WP_188764539.1">
    <property type="nucleotide sequence ID" value="NZ_BMKK01000001.1"/>
</dbReference>
<protein>
    <submittedName>
        <fullName evidence="1">Uncharacterized protein</fullName>
    </submittedName>
</protein>
<keyword evidence="2" id="KW-1185">Reference proteome</keyword>
<dbReference type="EMBL" id="BMKK01000001">
    <property type="protein sequence ID" value="GGD44875.1"/>
    <property type="molecule type" value="Genomic_DNA"/>
</dbReference>
<comment type="caution">
    <text evidence="1">The sequence shown here is derived from an EMBL/GenBank/DDBJ whole genome shotgun (WGS) entry which is preliminary data.</text>
</comment>